<keyword evidence="1" id="KW-0472">Membrane</keyword>
<accession>A0A5J6SV17</accession>
<feature type="transmembrane region" description="Helical" evidence="1">
    <location>
        <begin position="47"/>
        <end position="71"/>
    </location>
</feature>
<organism evidence="2 3">
    <name type="scientific">Psychrobacillus glaciei</name>
    <dbReference type="NCBI Taxonomy" id="2283160"/>
    <lineage>
        <taxon>Bacteria</taxon>
        <taxon>Bacillati</taxon>
        <taxon>Bacillota</taxon>
        <taxon>Bacilli</taxon>
        <taxon>Bacillales</taxon>
        <taxon>Bacillaceae</taxon>
        <taxon>Psychrobacillus</taxon>
    </lineage>
</organism>
<reference evidence="2 3" key="1">
    <citation type="submission" date="2018-07" db="EMBL/GenBank/DDBJ databases">
        <title>Complete genome sequence of Psychrobacillus sp. PB01, isolated from iceberg, and comparative genome analysis of Psychrobacillus strains.</title>
        <authorList>
            <person name="Lee P.C."/>
        </authorList>
    </citation>
    <scope>NUCLEOTIDE SEQUENCE [LARGE SCALE GENOMIC DNA]</scope>
    <source>
        <strain evidence="2 3">PB01</strain>
    </source>
</reference>
<sequence length="77" mass="9078">MEKILVKTGIYSLIVTFFLLAVFMKRVEWTTDFEGMTSSVVTPYPEFFFHIFRYSIITTIIAVILVWAYLLSDKKKE</sequence>
<dbReference type="RefSeq" id="WP_151700985.1">
    <property type="nucleotide sequence ID" value="NZ_CP031223.1"/>
</dbReference>
<keyword evidence="1" id="KW-1133">Transmembrane helix</keyword>
<dbReference type="AlphaFoldDB" id="A0A5J6SV17"/>
<proteinExistence type="predicted"/>
<dbReference type="EMBL" id="CP031223">
    <property type="protein sequence ID" value="QFG00098.1"/>
    <property type="molecule type" value="Genomic_DNA"/>
</dbReference>
<evidence type="ECO:0000313" key="2">
    <source>
        <dbReference type="EMBL" id="QFG00098.1"/>
    </source>
</evidence>
<gene>
    <name evidence="2" type="ORF">PB01_15395</name>
</gene>
<dbReference type="OrthoDB" id="2942933at2"/>
<feature type="transmembrane region" description="Helical" evidence="1">
    <location>
        <begin position="9"/>
        <end position="27"/>
    </location>
</feature>
<evidence type="ECO:0000256" key="1">
    <source>
        <dbReference type="SAM" id="Phobius"/>
    </source>
</evidence>
<keyword evidence="1" id="KW-0812">Transmembrane</keyword>
<dbReference type="Proteomes" id="UP000325517">
    <property type="component" value="Chromosome"/>
</dbReference>
<keyword evidence="3" id="KW-1185">Reference proteome</keyword>
<evidence type="ECO:0000313" key="3">
    <source>
        <dbReference type="Proteomes" id="UP000325517"/>
    </source>
</evidence>
<dbReference type="KEGG" id="psyo:PB01_15395"/>
<protein>
    <submittedName>
        <fullName evidence="2">Uncharacterized protein</fullName>
    </submittedName>
</protein>
<name>A0A5J6SV17_9BACI</name>